<organism evidence="2 3">
    <name type="scientific">Hirsutella rhossiliensis</name>
    <dbReference type="NCBI Taxonomy" id="111463"/>
    <lineage>
        <taxon>Eukaryota</taxon>
        <taxon>Fungi</taxon>
        <taxon>Dikarya</taxon>
        <taxon>Ascomycota</taxon>
        <taxon>Pezizomycotina</taxon>
        <taxon>Sordariomycetes</taxon>
        <taxon>Hypocreomycetidae</taxon>
        <taxon>Hypocreales</taxon>
        <taxon>Ophiocordycipitaceae</taxon>
        <taxon>Hirsutella</taxon>
    </lineage>
</organism>
<dbReference type="GeneID" id="68353594"/>
<feature type="region of interest" description="Disordered" evidence="1">
    <location>
        <begin position="366"/>
        <end position="405"/>
    </location>
</feature>
<gene>
    <name evidence="2" type="ORF">HRG_04465</name>
</gene>
<name>A0A9P8MZ90_9HYPO</name>
<dbReference type="OrthoDB" id="4869601at2759"/>
<protein>
    <submittedName>
        <fullName evidence="2">Uncharacterized protein</fullName>
    </submittedName>
</protein>
<sequence>MPPFIDQLQFYEALRNQANPAIEALAANDHARDRSLRRFERDDPPAYVSSTDTEELDDAFPMPPPGGPLPQDVKDIMDPPITDDELQSIAFNLQEILRPAKFYYTECKFEGARLECYDHLNPMLTGKDGNRRIGVLARRNVKRRWERLGVWNPRWGFPGRNVQPNDSVGTWKWRWQEDDPDGSSANGRQLVARALRLRQNLRRGESVPVPPRSCLEPDATASQAESFLISRPWFTFQIELGEEHARYDRLSMMQERRYPRIVRKQVVGWWRERGDWRDEFNDGLWVTSWKWRHESPSPEPEDLTHFTPSDHLKDSPLKLRDFNPLETMDFTPSETDALEAIELPSPEQPEKFWAVWRGDWPPFFPGQMLDPTGASASASDEMGWSGLGTMNNRHHRPDAVPESQP</sequence>
<accession>A0A9P8MZ90</accession>
<evidence type="ECO:0000313" key="3">
    <source>
        <dbReference type="Proteomes" id="UP000824596"/>
    </source>
</evidence>
<evidence type="ECO:0000313" key="2">
    <source>
        <dbReference type="EMBL" id="KAH0964037.1"/>
    </source>
</evidence>
<keyword evidence="3" id="KW-1185">Reference proteome</keyword>
<dbReference type="Proteomes" id="UP000824596">
    <property type="component" value="Unassembled WGS sequence"/>
</dbReference>
<comment type="caution">
    <text evidence="2">The sequence shown here is derived from an EMBL/GenBank/DDBJ whole genome shotgun (WGS) entry which is preliminary data.</text>
</comment>
<reference evidence="2" key="1">
    <citation type="submission" date="2021-09" db="EMBL/GenBank/DDBJ databases">
        <title>A high-quality genome of the endoparasitic fungus Hirsutella rhossiliensis with a comparison of Hirsutella genomes reveals transposable elements contributing to genome size variation.</title>
        <authorList>
            <person name="Lin R."/>
            <person name="Jiao Y."/>
            <person name="Sun X."/>
            <person name="Ling J."/>
            <person name="Xie B."/>
            <person name="Cheng X."/>
        </authorList>
    </citation>
    <scope>NUCLEOTIDE SEQUENCE</scope>
    <source>
        <strain evidence="2">HR02</strain>
    </source>
</reference>
<dbReference type="AlphaFoldDB" id="A0A9P8MZ90"/>
<dbReference type="EMBL" id="JAIZPD010000004">
    <property type="protein sequence ID" value="KAH0964037.1"/>
    <property type="molecule type" value="Genomic_DNA"/>
</dbReference>
<evidence type="ECO:0000256" key="1">
    <source>
        <dbReference type="SAM" id="MobiDB-lite"/>
    </source>
</evidence>
<feature type="region of interest" description="Disordered" evidence="1">
    <location>
        <begin position="36"/>
        <end position="72"/>
    </location>
</feature>
<proteinExistence type="predicted"/>
<dbReference type="RefSeq" id="XP_044721550.1">
    <property type="nucleotide sequence ID" value="XM_044862936.1"/>
</dbReference>